<dbReference type="InterPro" id="IPR009936">
    <property type="entry name" value="DUF1468"/>
</dbReference>
<feature type="transmembrane region" description="Helical" evidence="1">
    <location>
        <begin position="50"/>
        <end position="71"/>
    </location>
</feature>
<dbReference type="Pfam" id="PF07331">
    <property type="entry name" value="TctB"/>
    <property type="match status" value="1"/>
</dbReference>
<proteinExistence type="predicted"/>
<sequence>MEERGIVRINRGVAEVVTALVVLAAVIALFVNSLSLPPSPMRGYPGPGFIPRIILLFTGAFALLWLGRLYLGRGGRRHDPGSPEAEAEAAPIVFEYRDFALAIGAGALFAVGLDTVGFEITCVAITFALLYPRLDSPATSAFAAVATMLTIYLVFVLALGVSIPLAFLPSYITF</sequence>
<feature type="transmembrane region" description="Helical" evidence="1">
    <location>
        <begin position="12"/>
        <end position="30"/>
    </location>
</feature>
<dbReference type="Proteomes" id="UP000831684">
    <property type="component" value="Chromosome"/>
</dbReference>
<keyword evidence="1" id="KW-0472">Membrane</keyword>
<dbReference type="KEGG" id="apol:K9D25_08210"/>
<feature type="transmembrane region" description="Helical" evidence="1">
    <location>
        <begin position="99"/>
        <end position="130"/>
    </location>
</feature>
<evidence type="ECO:0000259" key="2">
    <source>
        <dbReference type="Pfam" id="PF07331"/>
    </source>
</evidence>
<keyword evidence="1" id="KW-0812">Transmembrane</keyword>
<feature type="domain" description="DUF1468" evidence="2">
    <location>
        <begin position="19"/>
        <end position="164"/>
    </location>
</feature>
<keyword evidence="1" id="KW-1133">Transmembrane helix</keyword>
<feature type="transmembrane region" description="Helical" evidence="1">
    <location>
        <begin position="142"/>
        <end position="168"/>
    </location>
</feature>
<dbReference type="EMBL" id="CP083239">
    <property type="protein sequence ID" value="UOK72662.1"/>
    <property type="molecule type" value="Genomic_DNA"/>
</dbReference>
<dbReference type="AlphaFoldDB" id="A0A9E6ZZA4"/>
<accession>A0A9E6ZZA4</accession>
<evidence type="ECO:0000313" key="4">
    <source>
        <dbReference type="Proteomes" id="UP000831684"/>
    </source>
</evidence>
<gene>
    <name evidence="3" type="ORF">K9D25_08210</name>
</gene>
<protein>
    <submittedName>
        <fullName evidence="3">Tripartite tricarboxylate transporter TctB family protein</fullName>
    </submittedName>
</protein>
<reference evidence="3" key="1">
    <citation type="submission" date="2021-09" db="EMBL/GenBank/DDBJ databases">
        <title>Network and meta-omics reveal the key degrader and cooperation patterns in an efficient 1,4-dioxane-degrading microbial community.</title>
        <authorList>
            <person name="Dai C."/>
        </authorList>
    </citation>
    <scope>NUCLEOTIDE SEQUENCE</scope>
    <source>
        <strain evidence="3">ZM13</strain>
    </source>
</reference>
<evidence type="ECO:0000256" key="1">
    <source>
        <dbReference type="SAM" id="Phobius"/>
    </source>
</evidence>
<dbReference type="RefSeq" id="WP_244450359.1">
    <property type="nucleotide sequence ID" value="NZ_CP083239.1"/>
</dbReference>
<name>A0A9E6ZZA4_9HYPH</name>
<evidence type="ECO:0000313" key="3">
    <source>
        <dbReference type="EMBL" id="UOK72662.1"/>
    </source>
</evidence>
<organism evidence="3 4">
    <name type="scientific">Ancylobacter polymorphus</name>
    <dbReference type="NCBI Taxonomy" id="223390"/>
    <lineage>
        <taxon>Bacteria</taxon>
        <taxon>Pseudomonadati</taxon>
        <taxon>Pseudomonadota</taxon>
        <taxon>Alphaproteobacteria</taxon>
        <taxon>Hyphomicrobiales</taxon>
        <taxon>Xanthobacteraceae</taxon>
        <taxon>Ancylobacter</taxon>
    </lineage>
</organism>